<dbReference type="Gene3D" id="1.20.81.30">
    <property type="entry name" value="Type II secretion system (T2SS), domain F"/>
    <property type="match status" value="1"/>
</dbReference>
<keyword evidence="9" id="KW-1185">Reference proteome</keyword>
<evidence type="ECO:0000256" key="1">
    <source>
        <dbReference type="ARBA" id="ARBA00004651"/>
    </source>
</evidence>
<feature type="transmembrane region" description="Helical" evidence="6">
    <location>
        <begin position="644"/>
        <end position="667"/>
    </location>
</feature>
<feature type="transmembrane region" description="Helical" evidence="6">
    <location>
        <begin position="264"/>
        <end position="285"/>
    </location>
</feature>
<evidence type="ECO:0000259" key="7">
    <source>
        <dbReference type="Pfam" id="PF00482"/>
    </source>
</evidence>
<feature type="transmembrane region" description="Helical" evidence="6">
    <location>
        <begin position="674"/>
        <end position="693"/>
    </location>
</feature>
<accession>M0CJF2</accession>
<evidence type="ECO:0000256" key="5">
    <source>
        <dbReference type="ARBA" id="ARBA00023136"/>
    </source>
</evidence>
<comment type="caution">
    <text evidence="8">The sequence shown here is derived from an EMBL/GenBank/DDBJ whole genome shotgun (WGS) entry which is preliminary data.</text>
</comment>
<dbReference type="EMBL" id="AOIU01000035">
    <property type="protein sequence ID" value="ELZ22768.1"/>
    <property type="molecule type" value="Genomic_DNA"/>
</dbReference>
<protein>
    <submittedName>
        <fullName evidence="8">Type II secretion system protein</fullName>
    </submittedName>
</protein>
<feature type="domain" description="Type II secretion system protein GspF" evidence="7">
    <location>
        <begin position="158"/>
        <end position="283"/>
    </location>
</feature>
<feature type="transmembrane region" description="Helical" evidence="6">
    <location>
        <begin position="58"/>
        <end position="84"/>
    </location>
</feature>
<comment type="subcellular location">
    <subcellularLocation>
        <location evidence="1">Cell membrane</location>
        <topology evidence="1">Multi-pass membrane protein</topology>
    </subcellularLocation>
</comment>
<dbReference type="OrthoDB" id="200343at2157"/>
<dbReference type="InterPro" id="IPR042094">
    <property type="entry name" value="T2SS_GspF_sf"/>
</dbReference>
<dbReference type="RefSeq" id="WP_006885015.1">
    <property type="nucleotide sequence ID" value="NZ_AOIU01000035.1"/>
</dbReference>
<proteinExistence type="predicted"/>
<evidence type="ECO:0000256" key="3">
    <source>
        <dbReference type="ARBA" id="ARBA00022692"/>
    </source>
</evidence>
<reference evidence="8 9" key="1">
    <citation type="journal article" date="2014" name="PLoS Genet.">
        <title>Phylogenetically driven sequencing of extremely halophilic archaea reveals strategies for static and dynamic osmo-response.</title>
        <authorList>
            <person name="Becker E.A."/>
            <person name="Seitzer P.M."/>
            <person name="Tritt A."/>
            <person name="Larsen D."/>
            <person name="Krusor M."/>
            <person name="Yao A.I."/>
            <person name="Wu D."/>
            <person name="Madern D."/>
            <person name="Eisen J.A."/>
            <person name="Darling A.E."/>
            <person name="Facciotti M.T."/>
        </authorList>
    </citation>
    <scope>NUCLEOTIDE SEQUENCE [LARGE SCALE GENOMIC DNA]</scope>
    <source>
        <strain evidence="8 9">2-9-1</strain>
    </source>
</reference>
<evidence type="ECO:0000256" key="4">
    <source>
        <dbReference type="ARBA" id="ARBA00022989"/>
    </source>
</evidence>
<sequence length="697" mass="76294">MSLGRSSQQLGGSNTVGDTFYPLYQALFDEEGDFVSGIEAKLAEARMGDNVEMYISRALAVGTLAALTLWLLGMLLGFLLVQLLGLGEGPLLGLRIPDAIEPVLLALKVPAIVFVSGIVFGAVGFGIGFGSLLSIPYFRSNSRKREINVLLSDSVAFMYALSVGGLNQLEILQAMAQADDTYGEVAKEFQSIVLETEYFDTDYRTAIRNQSIETPSEELSQFLTDMLSIVDSGGDMTSFLEDQKDKHMRTAKQEQKKMLDTLELFGEMYMTLSLFPLLLIIITVIMSMMSSGSKMDLMVGTVYGLIPLTGVGFLVLTSTVTQDSIGDGYLHADRGGKTYSEADDGLLSLGLVEGYTGSYGVFDRIKSREGTYRATQILSQPHIFFRNNPLYVLGLTIPITIAFFAVVVIFHMAPMTISELVVPQGGDVPDGLNDPTKRWVYPVITGTFMWVYVPIYLNLLPLGIFYEWNLRTRRSVVGNLSENLRKLASANDTGMTLLESIRVVADTSSGRMADELETMHAKVNYGTSLKDALREFNNRYHIPRLARTVKLISEAQEASSQIQDVLSTAAQASENQDDIDLERKSRARMQMVIIIMTYLTLLGVMALLKVRFLTVMADLATQTTSSGSSGAAPGGSFSGVNTQILSVLFFHAVVLQALLSSFIAGYIRDVSLLSGVKFAVVLPTIALIVWYVVTLMS</sequence>
<evidence type="ECO:0000256" key="2">
    <source>
        <dbReference type="ARBA" id="ARBA00022475"/>
    </source>
</evidence>
<feature type="transmembrane region" description="Helical" evidence="6">
    <location>
        <begin position="297"/>
        <end position="316"/>
    </location>
</feature>
<feature type="transmembrane region" description="Helical" evidence="6">
    <location>
        <begin position="439"/>
        <end position="466"/>
    </location>
</feature>
<keyword evidence="2" id="KW-1003">Cell membrane</keyword>
<feature type="transmembrane region" description="Helical" evidence="6">
    <location>
        <begin position="591"/>
        <end position="608"/>
    </location>
</feature>
<feature type="transmembrane region" description="Helical" evidence="6">
    <location>
        <begin position="111"/>
        <end position="135"/>
    </location>
</feature>
<gene>
    <name evidence="8" type="ORF">C475_16741</name>
</gene>
<dbReference type="AlphaFoldDB" id="M0CJF2"/>
<dbReference type="InterPro" id="IPR018076">
    <property type="entry name" value="T2SS_GspF_dom"/>
</dbReference>
<dbReference type="PANTHER" id="PTHR35402:SF1">
    <property type="entry name" value="TYPE II SECRETION SYSTEM PROTEIN GSPF DOMAIN-CONTAINING PROTEIN"/>
    <property type="match status" value="1"/>
</dbReference>
<dbReference type="Proteomes" id="UP000011626">
    <property type="component" value="Unassembled WGS sequence"/>
</dbReference>
<evidence type="ECO:0000313" key="9">
    <source>
        <dbReference type="Proteomes" id="UP000011626"/>
    </source>
</evidence>
<feature type="domain" description="Type II secretion system protein GspF" evidence="7">
    <location>
        <begin position="484"/>
        <end position="607"/>
    </location>
</feature>
<evidence type="ECO:0000313" key="8">
    <source>
        <dbReference type="EMBL" id="ELZ22768.1"/>
    </source>
</evidence>
<organism evidence="8 9">
    <name type="scientific">Halosimplex carlsbadense 2-9-1</name>
    <dbReference type="NCBI Taxonomy" id="797114"/>
    <lineage>
        <taxon>Archaea</taxon>
        <taxon>Methanobacteriati</taxon>
        <taxon>Methanobacteriota</taxon>
        <taxon>Stenosarchaea group</taxon>
        <taxon>Halobacteria</taxon>
        <taxon>Halobacteriales</taxon>
        <taxon>Haloarculaceae</taxon>
        <taxon>Halosimplex</taxon>
    </lineage>
</organism>
<dbReference type="eggNOG" id="arCOG01808">
    <property type="taxonomic scope" value="Archaea"/>
</dbReference>
<keyword evidence="4 6" id="KW-1133">Transmembrane helix</keyword>
<dbReference type="InterPro" id="IPR056569">
    <property type="entry name" value="ArlJ-like"/>
</dbReference>
<feature type="transmembrane region" description="Helical" evidence="6">
    <location>
        <begin position="390"/>
        <end position="413"/>
    </location>
</feature>
<dbReference type="GO" id="GO:0005886">
    <property type="term" value="C:plasma membrane"/>
    <property type="evidence" value="ECO:0007669"/>
    <property type="project" value="UniProtKB-SubCell"/>
</dbReference>
<name>M0CJF2_9EURY</name>
<dbReference type="Pfam" id="PF00482">
    <property type="entry name" value="T2SSF"/>
    <property type="match status" value="2"/>
</dbReference>
<dbReference type="PANTHER" id="PTHR35402">
    <property type="entry name" value="INTEGRAL MEMBRANE PROTEIN-RELATED"/>
    <property type="match status" value="1"/>
</dbReference>
<keyword evidence="5 6" id="KW-0472">Membrane</keyword>
<dbReference type="PATRIC" id="fig|797114.5.peg.3409"/>
<evidence type="ECO:0000256" key="6">
    <source>
        <dbReference type="SAM" id="Phobius"/>
    </source>
</evidence>
<keyword evidence="3 6" id="KW-0812">Transmembrane</keyword>
<dbReference type="STRING" id="797114.C475_16741"/>